<evidence type="ECO:0000256" key="1">
    <source>
        <dbReference type="SAM" id="Phobius"/>
    </source>
</evidence>
<comment type="caution">
    <text evidence="2">The sequence shown here is derived from an EMBL/GenBank/DDBJ whole genome shotgun (WGS) entry which is preliminary data.</text>
</comment>
<dbReference type="Proteomes" id="UP000325113">
    <property type="component" value="Unassembled WGS sequence"/>
</dbReference>
<evidence type="ECO:0000313" key="2">
    <source>
        <dbReference type="EMBL" id="KAA0163566.1"/>
    </source>
</evidence>
<dbReference type="EMBL" id="VLTM01000021">
    <property type="protein sequence ID" value="KAA0163566.1"/>
    <property type="molecule type" value="Genomic_DNA"/>
</dbReference>
<accession>A0A5A8DDU4</accession>
<proteinExistence type="predicted"/>
<feature type="transmembrane region" description="Helical" evidence="1">
    <location>
        <begin position="117"/>
        <end position="136"/>
    </location>
</feature>
<gene>
    <name evidence="3" type="ORF">FNF28_03767</name>
    <name evidence="2" type="ORF">FNF31_02728</name>
</gene>
<dbReference type="Proteomes" id="UP000324907">
    <property type="component" value="Unassembled WGS sequence"/>
</dbReference>
<reference evidence="4 5" key="1">
    <citation type="submission" date="2019-07" db="EMBL/GenBank/DDBJ databases">
        <title>Genomes of Cafeteria roenbergensis.</title>
        <authorList>
            <person name="Fischer M.G."/>
            <person name="Hackl T."/>
            <person name="Roman M."/>
        </authorList>
    </citation>
    <scope>NUCLEOTIDE SEQUENCE [LARGE SCALE GENOMIC DNA]</scope>
    <source>
        <strain evidence="2 5">Cflag</strain>
        <strain evidence="3 4">RCC970-E3</strain>
    </source>
</reference>
<keyword evidence="1" id="KW-0812">Transmembrane</keyword>
<keyword evidence="1" id="KW-0472">Membrane</keyword>
<evidence type="ECO:0000313" key="4">
    <source>
        <dbReference type="Proteomes" id="UP000324907"/>
    </source>
</evidence>
<evidence type="ECO:0000313" key="3">
    <source>
        <dbReference type="EMBL" id="KAA0164608.1"/>
    </source>
</evidence>
<protein>
    <submittedName>
        <fullName evidence="2">Uncharacterized protein</fullName>
    </submittedName>
</protein>
<dbReference type="AlphaFoldDB" id="A0A5A8DDU4"/>
<organism evidence="2 5">
    <name type="scientific">Cafeteria roenbergensis</name>
    <name type="common">Marine flagellate</name>
    <dbReference type="NCBI Taxonomy" id="33653"/>
    <lineage>
        <taxon>Eukaryota</taxon>
        <taxon>Sar</taxon>
        <taxon>Stramenopiles</taxon>
        <taxon>Bigyra</taxon>
        <taxon>Opalozoa</taxon>
        <taxon>Bicosoecida</taxon>
        <taxon>Cafeteriaceae</taxon>
        <taxon>Cafeteria</taxon>
    </lineage>
</organism>
<evidence type="ECO:0000313" key="5">
    <source>
        <dbReference type="Proteomes" id="UP000325113"/>
    </source>
</evidence>
<name>A0A5A8DDU4_CAFRO</name>
<keyword evidence="1" id="KW-1133">Transmembrane helix</keyword>
<sequence>MAAPVRVAQLDALALDEVLAVAVGKSLGLAARALFDDVSPTAEARLSLLARVLLLGAALRSGQTVGMRTMGVRLAPAGKPASSPGTGRMLAFAALSVAFSAWSPMRVKGPRCARLTYVVAAVVAVAATAATFAFFARHAPKLNTRPLHLMLTTTGQAGSTPSVQEAVAELLRGPRVLTQAQSANPILASNRKLVVTLVHTDAITRAPRMTTSARTGDPRMSQ</sequence>
<dbReference type="EMBL" id="VLTL01000054">
    <property type="protein sequence ID" value="KAA0164608.1"/>
    <property type="molecule type" value="Genomic_DNA"/>
</dbReference>